<dbReference type="EMBL" id="LPHB01000056">
    <property type="protein sequence ID" value="KWA59158.1"/>
    <property type="molecule type" value="Genomic_DNA"/>
</dbReference>
<dbReference type="PANTHER" id="PTHR44845">
    <property type="entry name" value="CARRIER DOMAIN-CONTAINING PROTEIN"/>
    <property type="match status" value="1"/>
</dbReference>
<feature type="domain" description="Carrier" evidence="3">
    <location>
        <begin position="7"/>
        <end position="82"/>
    </location>
</feature>
<comment type="caution">
    <text evidence="4">The sequence shown here is derived from an EMBL/GenBank/DDBJ whole genome shotgun (WGS) entry which is preliminary data.</text>
</comment>
<evidence type="ECO:0000313" key="5">
    <source>
        <dbReference type="Proteomes" id="UP000068603"/>
    </source>
</evidence>
<keyword evidence="2" id="KW-0597">Phosphoprotein</keyword>
<dbReference type="PANTHER" id="PTHR44845:SF6">
    <property type="entry name" value="BETA-ALANINE-ACTIVATING ENZYME"/>
    <property type="match status" value="1"/>
</dbReference>
<protein>
    <recommendedName>
        <fullName evidence="3">Carrier domain-containing protein</fullName>
    </recommendedName>
</protein>
<evidence type="ECO:0000256" key="1">
    <source>
        <dbReference type="ARBA" id="ARBA00022450"/>
    </source>
</evidence>
<evidence type="ECO:0000313" key="4">
    <source>
        <dbReference type="EMBL" id="KWA59158.1"/>
    </source>
</evidence>
<dbReference type="RefSeq" id="WP_060149511.1">
    <property type="nucleotide sequence ID" value="NZ_LOZP01000042.1"/>
</dbReference>
<dbReference type="InterPro" id="IPR009081">
    <property type="entry name" value="PP-bd_ACP"/>
</dbReference>
<reference evidence="4 5" key="1">
    <citation type="submission" date="2015-11" db="EMBL/GenBank/DDBJ databases">
        <title>Expanding the genomic diversity of Burkholderia species for the development of highly accurate diagnostics.</title>
        <authorList>
            <person name="Sahl J."/>
            <person name="Keim P."/>
            <person name="Wagner D."/>
        </authorList>
    </citation>
    <scope>NUCLEOTIDE SEQUENCE [LARGE SCALE GENOMIC DNA]</scope>
    <source>
        <strain evidence="4 5">MSMB1960WGS</strain>
    </source>
</reference>
<dbReference type="InterPro" id="IPR036736">
    <property type="entry name" value="ACP-like_sf"/>
</dbReference>
<keyword evidence="1" id="KW-0596">Phosphopantetheine</keyword>
<dbReference type="SUPFAM" id="SSF47336">
    <property type="entry name" value="ACP-like"/>
    <property type="match status" value="1"/>
</dbReference>
<organism evidence="4">
    <name type="scientific">Burkholderia stagnalis</name>
    <dbReference type="NCBI Taxonomy" id="1503054"/>
    <lineage>
        <taxon>Bacteria</taxon>
        <taxon>Pseudomonadati</taxon>
        <taxon>Pseudomonadota</taxon>
        <taxon>Betaproteobacteria</taxon>
        <taxon>Burkholderiales</taxon>
        <taxon>Burkholderiaceae</taxon>
        <taxon>Burkholderia</taxon>
        <taxon>Burkholderia cepacia complex</taxon>
    </lineage>
</organism>
<dbReference type="InterPro" id="IPR020806">
    <property type="entry name" value="PKS_PP-bd"/>
</dbReference>
<dbReference type="PROSITE" id="PS50075">
    <property type="entry name" value="CARRIER"/>
    <property type="match status" value="1"/>
</dbReference>
<name>A0A107ZXJ7_9BURK</name>
<dbReference type="Gene3D" id="1.10.1200.10">
    <property type="entry name" value="ACP-like"/>
    <property type="match status" value="1"/>
</dbReference>
<dbReference type="Pfam" id="PF00550">
    <property type="entry name" value="PP-binding"/>
    <property type="match status" value="1"/>
</dbReference>
<dbReference type="GO" id="GO:0031177">
    <property type="term" value="F:phosphopantetheine binding"/>
    <property type="evidence" value="ECO:0007669"/>
    <property type="project" value="InterPro"/>
</dbReference>
<dbReference type="AlphaFoldDB" id="A0A107ZXJ7"/>
<gene>
    <name evidence="4" type="ORF">WT44_23905</name>
</gene>
<dbReference type="STRING" id="1503054.WT74_26320"/>
<proteinExistence type="predicted"/>
<evidence type="ECO:0000256" key="2">
    <source>
        <dbReference type="ARBA" id="ARBA00022553"/>
    </source>
</evidence>
<sequence length="82" mass="9269">MTDLTAPLLADATERMHAIWRRMLDHDEFGPTDSFFDVGGHSLLITELAIEIEKEFRVNIPADAIFDHQTIAALCAFVSRPR</sequence>
<accession>A0A107ZXJ7</accession>
<evidence type="ECO:0000259" key="3">
    <source>
        <dbReference type="PROSITE" id="PS50075"/>
    </source>
</evidence>
<dbReference type="SMART" id="SM00823">
    <property type="entry name" value="PKS_PP"/>
    <property type="match status" value="1"/>
</dbReference>
<dbReference type="Proteomes" id="UP000068603">
    <property type="component" value="Unassembled WGS sequence"/>
</dbReference>